<dbReference type="STRING" id="1914963.AWW67_10795"/>
<protein>
    <recommendedName>
        <fullName evidence="3">DUF5050 domain-containing protein</fullName>
    </recommendedName>
</protein>
<reference evidence="1 2" key="1">
    <citation type="submission" date="2016-01" db="EMBL/GenBank/DDBJ databases">
        <title>Genome sequencing of Roseivirga seohaensis SW-152.</title>
        <authorList>
            <person name="Selvaratnam C."/>
            <person name="Thevarajoo S."/>
            <person name="Goh K.M."/>
            <person name="Ee R."/>
            <person name="Chan K.-G."/>
            <person name="Chong C.S."/>
        </authorList>
    </citation>
    <scope>NUCLEOTIDE SEQUENCE [LARGE SCALE GENOMIC DNA]</scope>
    <source>
        <strain evidence="1 2">SW-152</strain>
    </source>
</reference>
<evidence type="ECO:0008006" key="3">
    <source>
        <dbReference type="Google" id="ProtNLM"/>
    </source>
</evidence>
<dbReference type="PANTHER" id="PTHR36842">
    <property type="entry name" value="PROTEIN TOLB HOMOLOG"/>
    <property type="match status" value="1"/>
</dbReference>
<dbReference type="Proteomes" id="UP000075663">
    <property type="component" value="Unassembled WGS sequence"/>
</dbReference>
<accession>A0A150XM27</accession>
<sequence length="156" mass="17452">MDADGSRQTQIKPLNGGGPYFTHEGKLIFHSAFNTTSEDICIANIDGSNMIKLTNNKATDLHPEVSADGKQIVFMSNRDGNFEIYVMNIDGSNQKRLTNNDVDDWDPSWSPDGAKILFQSEDKHGEKHIYKMNNDGSSVEKFIDNAFGAVWLKTHK</sequence>
<dbReference type="Pfam" id="PF26549">
    <property type="entry name" value="Tricorn_N"/>
    <property type="match status" value="1"/>
</dbReference>
<dbReference type="Gene3D" id="2.120.10.30">
    <property type="entry name" value="TolB, C-terminal domain"/>
    <property type="match status" value="1"/>
</dbReference>
<dbReference type="AlphaFoldDB" id="A0A150XM27"/>
<proteinExistence type="predicted"/>
<evidence type="ECO:0000313" key="1">
    <source>
        <dbReference type="EMBL" id="KYG79796.1"/>
    </source>
</evidence>
<gene>
    <name evidence="1" type="ORF">AWW67_10795</name>
</gene>
<name>A0A150XM27_9BACT</name>
<dbReference type="EMBL" id="LRPB01000048">
    <property type="protein sequence ID" value="KYG79796.1"/>
    <property type="molecule type" value="Genomic_DNA"/>
</dbReference>
<comment type="caution">
    <text evidence="1">The sequence shown here is derived from an EMBL/GenBank/DDBJ whole genome shotgun (WGS) entry which is preliminary data.</text>
</comment>
<dbReference type="InterPro" id="IPR011042">
    <property type="entry name" value="6-blade_b-propeller_TolB-like"/>
</dbReference>
<dbReference type="RefSeq" id="WP_062302795.1">
    <property type="nucleotide sequence ID" value="NZ_LRPB01000048.1"/>
</dbReference>
<evidence type="ECO:0000313" key="2">
    <source>
        <dbReference type="Proteomes" id="UP000075663"/>
    </source>
</evidence>
<organism evidence="1 2">
    <name type="scientific">Roseivirga seohaensis</name>
    <dbReference type="NCBI Taxonomy" id="1914963"/>
    <lineage>
        <taxon>Bacteria</taxon>
        <taxon>Pseudomonadati</taxon>
        <taxon>Bacteroidota</taxon>
        <taxon>Cytophagia</taxon>
        <taxon>Cytophagales</taxon>
        <taxon>Roseivirgaceae</taxon>
        <taxon>Roseivirga</taxon>
    </lineage>
</organism>
<dbReference type="SUPFAM" id="SSF82171">
    <property type="entry name" value="DPP6 N-terminal domain-like"/>
    <property type="match status" value="1"/>
</dbReference>
<dbReference type="PANTHER" id="PTHR36842:SF1">
    <property type="entry name" value="PROTEIN TOLB"/>
    <property type="match status" value="1"/>
</dbReference>